<sequence>MEGKLIVNINIEGTPILHFSSFTLEQRFNAHHYFELRFNHDEMGEPGLISLEKGRNYMGKNISVQFGKLAAGEQQFTGKVTKVELSQSHGYHGTLIVSGYSPSILIDRGPDLGSYLNKDLSAIIRKATEDAPANDLNLQLNPARKEPIDYLIQYRESDYEFLNRLSAEYHEWFFYDGVKLQFGKPDKQEEVKLVYGRDVHALQYAMQVAPLKSRKFFYSPKEDELFKAEAKAAPSGQPDLAHAVNASNELYSKVYSQPLQVRVDTRQEIETFVANEEKSNIADLLQITASGDNPQVGLGKIADISMSVKESMSFNVQQLGRFLVTAVYHHVDGVGHYHNTFEGIVADAERIPVRQYDKPLADMQLAMVEDNEDPKGQGRVKVKFKWECNCNDASEWLRVVSPNAGSSEKVSTNRGFRFVPEKGDQVVVAFEEGNIARPIVIGSVFHGKTGTGGGASNNVKSLSTRSGSSVTLNDGDGSVVVKDPSGGVLTMHGDGSVTLNAPVSFTINTKDFVLNAGNTVAINAQPGEGGGGEGTVTISAKKSISGTADTEDINFTATAKGILISGNTDVTVESVTAAANIIGSTLASMFGADVTVNGGGTIRVGSPDTDII</sequence>
<dbReference type="SUPFAM" id="SSF69279">
    <property type="entry name" value="Phage tail proteins"/>
    <property type="match status" value="1"/>
</dbReference>
<dbReference type="SUPFAM" id="SSF69255">
    <property type="entry name" value="gp5 N-terminal domain-like"/>
    <property type="match status" value="1"/>
</dbReference>
<dbReference type="Pfam" id="PF04717">
    <property type="entry name" value="Phage_base_V"/>
    <property type="match status" value="1"/>
</dbReference>
<dbReference type="Pfam" id="PF05954">
    <property type="entry name" value="Phage_GPD"/>
    <property type="match status" value="1"/>
</dbReference>
<evidence type="ECO:0000256" key="1">
    <source>
        <dbReference type="SAM" id="MobiDB-lite"/>
    </source>
</evidence>
<dbReference type="Gene3D" id="3.55.50.10">
    <property type="entry name" value="Baseplate protein-like domains"/>
    <property type="match status" value="1"/>
</dbReference>
<gene>
    <name evidence="3" type="ORF">EGT74_25770</name>
</gene>
<feature type="compositionally biased region" description="Polar residues" evidence="1">
    <location>
        <begin position="456"/>
        <end position="472"/>
    </location>
</feature>
<dbReference type="AlphaFoldDB" id="A0A3N4PCI5"/>
<proteinExistence type="predicted"/>
<reference evidence="3 4" key="1">
    <citation type="submission" date="2018-11" db="EMBL/GenBank/DDBJ databases">
        <title>Chitinophaga lutea sp.nov., isolate from arsenic contaminated soil.</title>
        <authorList>
            <person name="Zong Y."/>
        </authorList>
    </citation>
    <scope>NUCLEOTIDE SEQUENCE [LARGE SCALE GENOMIC DNA]</scope>
    <source>
        <strain evidence="3 4">ZY74</strain>
    </source>
</reference>
<accession>A0A3N4PCI5</accession>
<feature type="domain" description="Gp5/Type VI secretion system Vgr protein OB-fold" evidence="2">
    <location>
        <begin position="365"/>
        <end position="445"/>
    </location>
</feature>
<dbReference type="InterPro" id="IPR037026">
    <property type="entry name" value="Vgr_OB-fold_dom_sf"/>
</dbReference>
<evidence type="ECO:0000313" key="3">
    <source>
        <dbReference type="EMBL" id="RPE05775.1"/>
    </source>
</evidence>
<keyword evidence="4" id="KW-1185">Reference proteome</keyword>
<comment type="caution">
    <text evidence="3">The sequence shown here is derived from an EMBL/GenBank/DDBJ whole genome shotgun (WGS) entry which is preliminary data.</text>
</comment>
<name>A0A3N4PCI5_9BACT</name>
<dbReference type="InterPro" id="IPR006531">
    <property type="entry name" value="Gp5/Vgr_OB"/>
</dbReference>
<dbReference type="Gene3D" id="2.40.50.230">
    <property type="entry name" value="Gp5 N-terminal domain"/>
    <property type="match status" value="1"/>
</dbReference>
<organism evidence="3 4">
    <name type="scientific">Chitinophaga lutea</name>
    <dbReference type="NCBI Taxonomy" id="2488634"/>
    <lineage>
        <taxon>Bacteria</taxon>
        <taxon>Pseudomonadati</taxon>
        <taxon>Bacteroidota</taxon>
        <taxon>Chitinophagia</taxon>
        <taxon>Chitinophagales</taxon>
        <taxon>Chitinophagaceae</taxon>
        <taxon>Chitinophaga</taxon>
    </lineage>
</organism>
<dbReference type="RefSeq" id="WP_123849428.1">
    <property type="nucleotide sequence ID" value="NZ_RPDH01000003.1"/>
</dbReference>
<evidence type="ECO:0000313" key="4">
    <source>
        <dbReference type="Proteomes" id="UP000278351"/>
    </source>
</evidence>
<dbReference type="OrthoDB" id="727155at2"/>
<feature type="region of interest" description="Disordered" evidence="1">
    <location>
        <begin position="452"/>
        <end position="477"/>
    </location>
</feature>
<dbReference type="EMBL" id="RPDH01000003">
    <property type="protein sequence ID" value="RPE05775.1"/>
    <property type="molecule type" value="Genomic_DNA"/>
</dbReference>
<protein>
    <submittedName>
        <fullName evidence="3">Type IV secretion protein Rhs</fullName>
    </submittedName>
</protein>
<dbReference type="Proteomes" id="UP000278351">
    <property type="component" value="Unassembled WGS sequence"/>
</dbReference>
<dbReference type="Gene3D" id="2.30.110.50">
    <property type="match status" value="1"/>
</dbReference>
<evidence type="ECO:0000259" key="2">
    <source>
        <dbReference type="Pfam" id="PF04717"/>
    </source>
</evidence>